<name>A0A8T2KT13_ASTMX</name>
<reference evidence="2 3" key="1">
    <citation type="submission" date="2021-07" db="EMBL/GenBank/DDBJ databases">
        <authorList>
            <person name="Imarazene B."/>
            <person name="Zahm M."/>
            <person name="Klopp C."/>
            <person name="Cabau C."/>
            <person name="Beille S."/>
            <person name="Jouanno E."/>
            <person name="Castinel A."/>
            <person name="Lluch J."/>
            <person name="Gil L."/>
            <person name="Kuchtly C."/>
            <person name="Lopez Roques C."/>
            <person name="Donnadieu C."/>
            <person name="Parrinello H."/>
            <person name="Journot L."/>
            <person name="Du K."/>
            <person name="Schartl M."/>
            <person name="Retaux S."/>
            <person name="Guiguen Y."/>
        </authorList>
    </citation>
    <scope>NUCLEOTIDE SEQUENCE [LARGE SCALE GENOMIC DNA]</scope>
    <source>
        <strain evidence="2">Pach_M1</strain>
        <tissue evidence="2">Testis</tissue>
    </source>
</reference>
<evidence type="ECO:0000256" key="1">
    <source>
        <dbReference type="SAM" id="MobiDB-lite"/>
    </source>
</evidence>
<evidence type="ECO:0000313" key="2">
    <source>
        <dbReference type="EMBL" id="KAG9261799.1"/>
    </source>
</evidence>
<dbReference type="Proteomes" id="UP000752171">
    <property type="component" value="Unassembled WGS sequence"/>
</dbReference>
<evidence type="ECO:0000313" key="3">
    <source>
        <dbReference type="Proteomes" id="UP000752171"/>
    </source>
</evidence>
<proteinExistence type="predicted"/>
<dbReference type="EMBL" id="JAICCE010000022">
    <property type="protein sequence ID" value="KAG9261799.1"/>
    <property type="molecule type" value="Genomic_DNA"/>
</dbReference>
<sequence length="121" mass="13728">MLPSASPTNSLRVSGTYSSPGGGDSSQSLSASAVTPVFYHFILPIEWSYRGLLRMRTSFLRQMTMVFGYAHNFILPGYKYAMEKKWETVYNLLSSGSYPSDFDKSQRQNLRRYASNFQIKG</sequence>
<feature type="region of interest" description="Disordered" evidence="1">
    <location>
        <begin position="1"/>
        <end position="29"/>
    </location>
</feature>
<gene>
    <name evidence="2" type="ORF">AMEX_G25399</name>
</gene>
<dbReference type="AlphaFoldDB" id="A0A8T2KT13"/>
<comment type="caution">
    <text evidence="2">The sequence shown here is derived from an EMBL/GenBank/DDBJ whole genome shotgun (WGS) entry which is preliminary data.</text>
</comment>
<organism evidence="2 3">
    <name type="scientific">Astyanax mexicanus</name>
    <name type="common">Blind cave fish</name>
    <name type="synonym">Astyanax fasciatus mexicanus</name>
    <dbReference type="NCBI Taxonomy" id="7994"/>
    <lineage>
        <taxon>Eukaryota</taxon>
        <taxon>Metazoa</taxon>
        <taxon>Chordata</taxon>
        <taxon>Craniata</taxon>
        <taxon>Vertebrata</taxon>
        <taxon>Euteleostomi</taxon>
        <taxon>Actinopterygii</taxon>
        <taxon>Neopterygii</taxon>
        <taxon>Teleostei</taxon>
        <taxon>Ostariophysi</taxon>
        <taxon>Characiformes</taxon>
        <taxon>Characoidei</taxon>
        <taxon>Acestrorhamphidae</taxon>
        <taxon>Acestrorhamphinae</taxon>
        <taxon>Astyanax</taxon>
    </lineage>
</organism>
<protein>
    <submittedName>
        <fullName evidence="2">Uncharacterized protein</fullName>
    </submittedName>
</protein>
<accession>A0A8T2KT13</accession>